<feature type="region of interest" description="Disordered" evidence="12">
    <location>
        <begin position="1067"/>
        <end position="1190"/>
    </location>
</feature>
<evidence type="ECO:0000256" key="7">
    <source>
        <dbReference type="ARBA" id="ARBA00022840"/>
    </source>
</evidence>
<protein>
    <recommendedName>
        <fullName evidence="1">non-specific serine/threonine protein kinase</fullName>
        <ecNumber evidence="1">2.7.11.1</ecNumber>
    </recommendedName>
</protein>
<evidence type="ECO:0000256" key="1">
    <source>
        <dbReference type="ARBA" id="ARBA00012513"/>
    </source>
</evidence>
<feature type="region of interest" description="Disordered" evidence="12">
    <location>
        <begin position="754"/>
        <end position="795"/>
    </location>
</feature>
<dbReference type="GO" id="GO:0005856">
    <property type="term" value="C:cytoskeleton"/>
    <property type="evidence" value="ECO:0007669"/>
    <property type="project" value="TreeGrafter"/>
</dbReference>
<dbReference type="Proteomes" id="UP001140172">
    <property type="component" value="Unassembled WGS sequence"/>
</dbReference>
<keyword evidence="4" id="KW-0808">Transferase</keyword>
<feature type="compositionally biased region" description="Basic and acidic residues" evidence="12">
    <location>
        <begin position="1126"/>
        <end position="1142"/>
    </location>
</feature>
<keyword evidence="11" id="KW-0175">Coiled coil</keyword>
<feature type="compositionally biased region" description="Basic residues" evidence="12">
    <location>
        <begin position="1143"/>
        <end position="1153"/>
    </location>
</feature>
<evidence type="ECO:0000256" key="4">
    <source>
        <dbReference type="ARBA" id="ARBA00022679"/>
    </source>
</evidence>
<organism evidence="15 16">
    <name type="scientific">Coemansia interrupta</name>
    <dbReference type="NCBI Taxonomy" id="1126814"/>
    <lineage>
        <taxon>Eukaryota</taxon>
        <taxon>Fungi</taxon>
        <taxon>Fungi incertae sedis</taxon>
        <taxon>Zoopagomycota</taxon>
        <taxon>Kickxellomycotina</taxon>
        <taxon>Kickxellomycetes</taxon>
        <taxon>Kickxellales</taxon>
        <taxon>Kickxellaceae</taxon>
        <taxon>Coemansia</taxon>
    </lineage>
</organism>
<evidence type="ECO:0000256" key="9">
    <source>
        <dbReference type="ARBA" id="ARBA00047899"/>
    </source>
</evidence>
<comment type="catalytic activity">
    <reaction evidence="9">
        <text>L-threonyl-[protein] + ATP = O-phospho-L-threonyl-[protein] + ADP + H(+)</text>
        <dbReference type="Rhea" id="RHEA:46608"/>
        <dbReference type="Rhea" id="RHEA-COMP:11060"/>
        <dbReference type="Rhea" id="RHEA-COMP:11605"/>
        <dbReference type="ChEBI" id="CHEBI:15378"/>
        <dbReference type="ChEBI" id="CHEBI:30013"/>
        <dbReference type="ChEBI" id="CHEBI:30616"/>
        <dbReference type="ChEBI" id="CHEBI:61977"/>
        <dbReference type="ChEBI" id="CHEBI:456216"/>
        <dbReference type="EC" id="2.7.11.1"/>
    </reaction>
</comment>
<dbReference type="PANTHER" id="PTHR22988:SF71">
    <property type="entry name" value="CITRON RHO-INTERACTING KINASE"/>
    <property type="match status" value="1"/>
</dbReference>
<feature type="compositionally biased region" description="Low complexity" evidence="12">
    <location>
        <begin position="1083"/>
        <end position="1098"/>
    </location>
</feature>
<feature type="region of interest" description="Disordered" evidence="12">
    <location>
        <begin position="986"/>
        <end position="1029"/>
    </location>
</feature>
<dbReference type="Gene3D" id="3.30.200.20">
    <property type="entry name" value="Phosphorylase Kinase, domain 1"/>
    <property type="match status" value="1"/>
</dbReference>
<feature type="compositionally biased region" description="Basic and acidic residues" evidence="12">
    <location>
        <begin position="775"/>
        <end position="784"/>
    </location>
</feature>
<keyword evidence="6" id="KW-0418">Kinase</keyword>
<comment type="caution">
    <text evidence="15">The sequence shown here is derived from an EMBL/GenBank/DDBJ whole genome shotgun (WGS) entry which is preliminary data.</text>
</comment>
<dbReference type="PROSITE" id="PS50011">
    <property type="entry name" value="PROTEIN_KINASE_DOM"/>
    <property type="match status" value="1"/>
</dbReference>
<keyword evidence="16" id="KW-1185">Reference proteome</keyword>
<evidence type="ECO:0000256" key="6">
    <source>
        <dbReference type="ARBA" id="ARBA00022777"/>
    </source>
</evidence>
<feature type="region of interest" description="Disordered" evidence="12">
    <location>
        <begin position="509"/>
        <end position="531"/>
    </location>
</feature>
<dbReference type="PANTHER" id="PTHR22988">
    <property type="entry name" value="MYOTONIC DYSTROPHY S/T KINASE-RELATED"/>
    <property type="match status" value="1"/>
</dbReference>
<evidence type="ECO:0000259" key="14">
    <source>
        <dbReference type="PROSITE" id="PS51285"/>
    </source>
</evidence>
<dbReference type="EMBL" id="JANBUM010000013">
    <property type="protein sequence ID" value="KAJ2787770.1"/>
    <property type="molecule type" value="Genomic_DNA"/>
</dbReference>
<name>A0A9W8HL94_9FUNG</name>
<evidence type="ECO:0000256" key="5">
    <source>
        <dbReference type="ARBA" id="ARBA00022741"/>
    </source>
</evidence>
<reference evidence="15" key="1">
    <citation type="submission" date="2022-07" db="EMBL/GenBank/DDBJ databases">
        <title>Phylogenomic reconstructions and comparative analyses of Kickxellomycotina fungi.</title>
        <authorList>
            <person name="Reynolds N.K."/>
            <person name="Stajich J.E."/>
            <person name="Barry K."/>
            <person name="Grigoriev I.V."/>
            <person name="Crous P."/>
            <person name="Smith M.E."/>
        </authorList>
    </citation>
    <scope>NUCLEOTIDE SEQUENCE</scope>
    <source>
        <strain evidence="15">BCRC 34489</strain>
    </source>
</reference>
<feature type="domain" description="AGC-kinase C-terminal" evidence="14">
    <location>
        <begin position="352"/>
        <end position="429"/>
    </location>
</feature>
<evidence type="ECO:0000256" key="11">
    <source>
        <dbReference type="SAM" id="Coils"/>
    </source>
</evidence>
<dbReference type="Pfam" id="PF00069">
    <property type="entry name" value="Pkinase"/>
    <property type="match status" value="1"/>
</dbReference>
<dbReference type="InterPro" id="IPR000719">
    <property type="entry name" value="Prot_kinase_dom"/>
</dbReference>
<evidence type="ECO:0000313" key="16">
    <source>
        <dbReference type="Proteomes" id="UP001140172"/>
    </source>
</evidence>
<proteinExistence type="inferred from homology"/>
<evidence type="ECO:0000313" key="15">
    <source>
        <dbReference type="EMBL" id="KAJ2787770.1"/>
    </source>
</evidence>
<dbReference type="SUPFAM" id="SSF56112">
    <property type="entry name" value="Protein kinase-like (PK-like)"/>
    <property type="match status" value="1"/>
</dbReference>
<dbReference type="FunFam" id="1.10.510.10:FF:000751">
    <property type="entry name" value="Non-specific serine/threonine protein kinase"/>
    <property type="match status" value="1"/>
</dbReference>
<dbReference type="InterPro" id="IPR050839">
    <property type="entry name" value="Rho-assoc_Ser/Thr_Kinase"/>
</dbReference>
<feature type="region of interest" description="Disordered" evidence="12">
    <location>
        <begin position="623"/>
        <end position="657"/>
    </location>
</feature>
<dbReference type="EC" id="2.7.11.1" evidence="1"/>
<evidence type="ECO:0000256" key="10">
    <source>
        <dbReference type="ARBA" id="ARBA00048679"/>
    </source>
</evidence>
<dbReference type="InterPro" id="IPR000961">
    <property type="entry name" value="AGC-kinase_C"/>
</dbReference>
<feature type="domain" description="Protein kinase" evidence="13">
    <location>
        <begin position="81"/>
        <end position="351"/>
    </location>
</feature>
<evidence type="ECO:0000256" key="2">
    <source>
        <dbReference type="ARBA" id="ARBA00022527"/>
    </source>
</evidence>
<dbReference type="AlphaFoldDB" id="A0A9W8HL94"/>
<dbReference type="SMART" id="SM00133">
    <property type="entry name" value="S_TK_X"/>
    <property type="match status" value="1"/>
</dbReference>
<evidence type="ECO:0000256" key="3">
    <source>
        <dbReference type="ARBA" id="ARBA00022553"/>
    </source>
</evidence>
<sequence>MPAVRALEDRSRALSEGLLAQDVLAYRGAIDTGAMLDTLVAVHEELNDRPFLNSPNVREFVERYAKSVEDVKGWRLGKGDFEFIRTLARGQFGIVDIVRSKHNKGVYAMKTLNKQALLSQREQAAFLEERDVLVLGRDSPWIPDLYASFQDRENLYIVMEFVAGGDLFSMLDRCENAVIDEDSARFYAAELVLALEDLHKIGYIHRDCKPQNTLLDARGHVKLADFGSCARIDASGAHEAKTSVPVGTCDYIAPETLRARELGSGAGSGAVSAACDWWSLGTVLYEMLYGDPPFYSDSVPETYGKIMASEKHLAFDEDTAVSPAAKDLMRRLLVRQEDRLGLEGIKAHAFFAGVDWAGIRTQQAPFVPSISSADDTSNFSVGDEADEDVGMAMARASSSRLGHGREYAGEQLPFIGFTYLPPAFAAGAKRLAGGATPRGPCDDPAQVKMLRARVAQLEVADARWRELQAEWDEERRRGSVERKELELRCAALEAQALVQKPEAAVPAVRDSAMQTEPPDDEPPVDGSPVDGAVDVLAENIRRQLGGQAAQLAELASAVNAVAAATGDRLHEGLQAQRKELSALAALIQQQQQQHLATSSPRLTSVASLSQAVASLSQAYQTPNGSSARLSLGGSSAQPSRSARRSISAVDDASQLDSHPKSVVATLVNEMTRTPEPGSRSSLAVSPAALGRVARADRRVSTGVAGDGLAVIGSKCDRLAALLEQYAGEIDAIRQSQGSLVALCTALGEAVGRHALEGIPESPTPDPAASRRSRRRTEQPRRRAIDTPASPQPQYDPAVVDLYRAAADELAATLRSQLAASEEARVAAEARAAELLGWIGRESKGRALLEDMIRTAQQACKMAEDKFDAMARDGDALRAQLAASEEQAAELRATVDARDKELRHLRRASRKALDQLAEIKDAGVQQQQMGGEKSKGELDAALQEAAAVHVRLQFEIARLEGDVSRLEDEKARLAKELAIRDSRLKVAESRTHASGHAASSSDGIRVRAMDGSRPATAHTDDDDANKFGSVGTKSHKRFKLQLQNMQKHIEFLETKLALAVSENDQLRKSQNAGGTHGIRIPGFSRSSSGSHTANASSGAKPTPLNTLFPNLASNLDSAFGSTTSLNTDERPEADHGEPSSPHHHDGHHHHSRRRVPTEPLSGSSSRPRNDSLTSSFERMRSPFKGFRKHFT</sequence>
<feature type="compositionally biased region" description="Low complexity" evidence="12">
    <location>
        <begin position="623"/>
        <end position="652"/>
    </location>
</feature>
<keyword evidence="3" id="KW-0597">Phosphoprotein</keyword>
<feature type="coiled-coil region" evidence="11">
    <location>
        <begin position="810"/>
        <end position="921"/>
    </location>
</feature>
<feature type="compositionally biased region" description="Low complexity" evidence="12">
    <location>
        <begin position="991"/>
        <end position="1000"/>
    </location>
</feature>
<dbReference type="GO" id="GO:0005737">
    <property type="term" value="C:cytoplasm"/>
    <property type="evidence" value="ECO:0007669"/>
    <property type="project" value="TreeGrafter"/>
</dbReference>
<dbReference type="InterPro" id="IPR011009">
    <property type="entry name" value="Kinase-like_dom_sf"/>
</dbReference>
<evidence type="ECO:0000256" key="12">
    <source>
        <dbReference type="SAM" id="MobiDB-lite"/>
    </source>
</evidence>
<feature type="compositionally biased region" description="Polar residues" evidence="12">
    <location>
        <begin position="1102"/>
        <end position="1125"/>
    </location>
</feature>
<gene>
    <name evidence="15" type="ORF">GGI15_000471</name>
</gene>
<evidence type="ECO:0000256" key="8">
    <source>
        <dbReference type="ARBA" id="ARBA00038271"/>
    </source>
</evidence>
<keyword evidence="5" id="KW-0547">Nucleotide-binding</keyword>
<keyword evidence="2" id="KW-0723">Serine/threonine-protein kinase</keyword>
<dbReference type="GO" id="GO:0005524">
    <property type="term" value="F:ATP binding"/>
    <property type="evidence" value="ECO:0007669"/>
    <property type="project" value="UniProtKB-KW"/>
</dbReference>
<dbReference type="GO" id="GO:0031032">
    <property type="term" value="P:actomyosin structure organization"/>
    <property type="evidence" value="ECO:0007669"/>
    <property type="project" value="TreeGrafter"/>
</dbReference>
<comment type="similarity">
    <text evidence="8">Belongs to the protein kinase superfamily. STE Ser/Thr protein kinase family. COT1 subfamily.</text>
</comment>
<keyword evidence="7" id="KW-0067">ATP-binding</keyword>
<evidence type="ECO:0000259" key="13">
    <source>
        <dbReference type="PROSITE" id="PS50011"/>
    </source>
</evidence>
<dbReference type="OrthoDB" id="3638488at2759"/>
<dbReference type="PROSITE" id="PS51285">
    <property type="entry name" value="AGC_KINASE_CTER"/>
    <property type="match status" value="1"/>
</dbReference>
<dbReference type="GO" id="GO:0004674">
    <property type="term" value="F:protein serine/threonine kinase activity"/>
    <property type="evidence" value="ECO:0007669"/>
    <property type="project" value="UniProtKB-KW"/>
</dbReference>
<accession>A0A9W8HL94</accession>
<feature type="coiled-coil region" evidence="11">
    <location>
        <begin position="948"/>
        <end position="975"/>
    </location>
</feature>
<dbReference type="Gene3D" id="1.10.510.10">
    <property type="entry name" value="Transferase(Phosphotransferase) domain 1"/>
    <property type="match status" value="1"/>
</dbReference>
<feature type="compositionally biased region" description="Polar residues" evidence="12">
    <location>
        <begin position="1159"/>
        <end position="1175"/>
    </location>
</feature>
<comment type="catalytic activity">
    <reaction evidence="10">
        <text>L-seryl-[protein] + ATP = O-phospho-L-seryl-[protein] + ADP + H(+)</text>
        <dbReference type="Rhea" id="RHEA:17989"/>
        <dbReference type="Rhea" id="RHEA-COMP:9863"/>
        <dbReference type="Rhea" id="RHEA-COMP:11604"/>
        <dbReference type="ChEBI" id="CHEBI:15378"/>
        <dbReference type="ChEBI" id="CHEBI:29999"/>
        <dbReference type="ChEBI" id="CHEBI:30616"/>
        <dbReference type="ChEBI" id="CHEBI:83421"/>
        <dbReference type="ChEBI" id="CHEBI:456216"/>
        <dbReference type="EC" id="2.7.11.1"/>
    </reaction>
</comment>